<keyword evidence="2" id="KW-1185">Reference proteome</keyword>
<organism evidence="1 2">
    <name type="scientific">Methylobacterium oryzae CBMB20</name>
    <dbReference type="NCBI Taxonomy" id="693986"/>
    <lineage>
        <taxon>Bacteria</taxon>
        <taxon>Pseudomonadati</taxon>
        <taxon>Pseudomonadota</taxon>
        <taxon>Alphaproteobacteria</taxon>
        <taxon>Hyphomicrobiales</taxon>
        <taxon>Methylobacteriaceae</taxon>
        <taxon>Methylobacterium</taxon>
    </lineage>
</organism>
<evidence type="ECO:0000313" key="2">
    <source>
        <dbReference type="Proteomes" id="UP000029492"/>
    </source>
</evidence>
<name>A0A089QB63_9HYPH</name>
<reference evidence="1 2" key="1">
    <citation type="journal article" date="2014" name="PLoS ONE">
        <title>Genome Information of Methylobacterium oryzae, a Plant-Probiotic Methylotroph in the Phyllosphere.</title>
        <authorList>
            <person name="Kwak M.J."/>
            <person name="Jeong H."/>
            <person name="Madhaiyan M."/>
            <person name="Lee Y."/>
            <person name="Sa T.M."/>
            <person name="Oh T.K."/>
            <person name="Kim J.F."/>
        </authorList>
    </citation>
    <scope>NUCLEOTIDE SEQUENCE [LARGE SCALE GENOMIC DNA]</scope>
    <source>
        <strain evidence="1 2">CBMB20</strain>
    </source>
</reference>
<gene>
    <name evidence="1" type="ORF">MOC_4069</name>
</gene>
<evidence type="ECO:0000313" key="1">
    <source>
        <dbReference type="EMBL" id="AIQ91824.1"/>
    </source>
</evidence>
<dbReference type="STRING" id="693986.MOC_4069"/>
<accession>A0A089QB63</accession>
<protein>
    <submittedName>
        <fullName evidence="1">Protein of unassigned function</fullName>
    </submittedName>
</protein>
<dbReference type="Proteomes" id="UP000029492">
    <property type="component" value="Chromosome"/>
</dbReference>
<proteinExistence type="predicted"/>
<dbReference type="eggNOG" id="ENOG502ZZ49">
    <property type="taxonomic scope" value="Bacteria"/>
</dbReference>
<sequence>MTVPTRRLVLETLPPLTLPPASGFRPRQNDPLPRLRRIVCVAAALTLPVLGVAVAETVHRAAAPKAPQAAAPVIPSGGAAAPAALGVPKRALRTMRTAMQTPGYREDRS</sequence>
<dbReference type="KEGG" id="mor:MOC_4069"/>
<dbReference type="HOGENOM" id="CLU_2180771_0_0_5"/>
<dbReference type="EMBL" id="CP003811">
    <property type="protein sequence ID" value="AIQ91824.1"/>
    <property type="molecule type" value="Genomic_DNA"/>
</dbReference>
<dbReference type="AlphaFoldDB" id="A0A089QB63"/>